<dbReference type="Proteomes" id="UP000001861">
    <property type="component" value="Unassembled WGS sequence"/>
</dbReference>
<name>A8N8Z2_COPC7</name>
<dbReference type="PANTHER" id="PTHR12482">
    <property type="entry name" value="LIPASE ROG1-RELATED-RELATED"/>
    <property type="match status" value="1"/>
</dbReference>
<dbReference type="Pfam" id="PF05057">
    <property type="entry name" value="DUF676"/>
    <property type="match status" value="1"/>
</dbReference>
<dbReference type="InterPro" id="IPR029058">
    <property type="entry name" value="AB_hydrolase_fold"/>
</dbReference>
<reference evidence="4 5" key="1">
    <citation type="journal article" date="2010" name="Proc. Natl. Acad. Sci. U.S.A.">
        <title>Insights into evolution of multicellular fungi from the assembled chromosomes of the mushroom Coprinopsis cinerea (Coprinus cinereus).</title>
        <authorList>
            <person name="Stajich J.E."/>
            <person name="Wilke S.K."/>
            <person name="Ahren D."/>
            <person name="Au C.H."/>
            <person name="Birren B.W."/>
            <person name="Borodovsky M."/>
            <person name="Burns C."/>
            <person name="Canback B."/>
            <person name="Casselton L.A."/>
            <person name="Cheng C.K."/>
            <person name="Deng J."/>
            <person name="Dietrich F.S."/>
            <person name="Fargo D.C."/>
            <person name="Farman M.L."/>
            <person name="Gathman A.C."/>
            <person name="Goldberg J."/>
            <person name="Guigo R."/>
            <person name="Hoegger P.J."/>
            <person name="Hooker J.B."/>
            <person name="Huggins A."/>
            <person name="James T.Y."/>
            <person name="Kamada T."/>
            <person name="Kilaru S."/>
            <person name="Kodira C."/>
            <person name="Kues U."/>
            <person name="Kupfer D."/>
            <person name="Kwan H.S."/>
            <person name="Lomsadze A."/>
            <person name="Li W."/>
            <person name="Lilly W.W."/>
            <person name="Ma L.J."/>
            <person name="Mackey A.J."/>
            <person name="Manning G."/>
            <person name="Martin F."/>
            <person name="Muraguchi H."/>
            <person name="Natvig D.O."/>
            <person name="Palmerini H."/>
            <person name="Ramesh M.A."/>
            <person name="Rehmeyer C.J."/>
            <person name="Roe B.A."/>
            <person name="Shenoy N."/>
            <person name="Stanke M."/>
            <person name="Ter-Hovhannisyan V."/>
            <person name="Tunlid A."/>
            <person name="Velagapudi R."/>
            <person name="Vision T.J."/>
            <person name="Zeng Q."/>
            <person name="Zolan M.E."/>
            <person name="Pukkila P.J."/>
        </authorList>
    </citation>
    <scope>NUCLEOTIDE SEQUENCE [LARGE SCALE GENOMIC DNA]</scope>
    <source>
        <strain evidence="5">Okayama-7 / 130 / ATCC MYA-4618 / FGSC 9003</strain>
    </source>
</reference>
<comment type="similarity">
    <text evidence="1">Belongs to the putative lipase ROG1 family.</text>
</comment>
<dbReference type="eggNOG" id="KOG4372">
    <property type="taxonomic scope" value="Eukaryota"/>
</dbReference>
<dbReference type="GeneID" id="6007791"/>
<evidence type="ECO:0000256" key="2">
    <source>
        <dbReference type="SAM" id="Phobius"/>
    </source>
</evidence>
<dbReference type="Gene3D" id="3.40.50.1820">
    <property type="entry name" value="alpha/beta hydrolase"/>
    <property type="match status" value="1"/>
</dbReference>
<feature type="domain" description="DUF676" evidence="3">
    <location>
        <begin position="13"/>
        <end position="226"/>
    </location>
</feature>
<keyword evidence="2" id="KW-1133">Transmembrane helix</keyword>
<dbReference type="PANTHER" id="PTHR12482:SF62">
    <property type="entry name" value="LIPASE ROG1-RELATED"/>
    <property type="match status" value="1"/>
</dbReference>
<dbReference type="InterPro" id="IPR044294">
    <property type="entry name" value="Lipase-like"/>
</dbReference>
<dbReference type="KEGG" id="cci:CC1G_00867"/>
<keyword evidence="5" id="KW-1185">Reference proteome</keyword>
<proteinExistence type="inferred from homology"/>
<keyword evidence="2" id="KW-0812">Transmembrane</keyword>
<dbReference type="OrthoDB" id="273452at2759"/>
<comment type="caution">
    <text evidence="4">The sequence shown here is derived from an EMBL/GenBank/DDBJ whole genome shotgun (WGS) entry which is preliminary data.</text>
</comment>
<evidence type="ECO:0000259" key="3">
    <source>
        <dbReference type="Pfam" id="PF05057"/>
    </source>
</evidence>
<keyword evidence="2" id="KW-0472">Membrane</keyword>
<dbReference type="HOGENOM" id="CLU_027968_0_0_1"/>
<organism evidence="4 5">
    <name type="scientific">Coprinopsis cinerea (strain Okayama-7 / 130 / ATCC MYA-4618 / FGSC 9003)</name>
    <name type="common">Inky cap fungus</name>
    <name type="synonym">Hormographiella aspergillata</name>
    <dbReference type="NCBI Taxonomy" id="240176"/>
    <lineage>
        <taxon>Eukaryota</taxon>
        <taxon>Fungi</taxon>
        <taxon>Dikarya</taxon>
        <taxon>Basidiomycota</taxon>
        <taxon>Agaricomycotina</taxon>
        <taxon>Agaricomycetes</taxon>
        <taxon>Agaricomycetidae</taxon>
        <taxon>Agaricales</taxon>
        <taxon>Agaricineae</taxon>
        <taxon>Psathyrellaceae</taxon>
        <taxon>Coprinopsis</taxon>
    </lineage>
</organism>
<dbReference type="InterPro" id="IPR007751">
    <property type="entry name" value="DUF676_lipase-like"/>
</dbReference>
<feature type="transmembrane region" description="Helical" evidence="2">
    <location>
        <begin position="301"/>
        <end position="324"/>
    </location>
</feature>
<dbReference type="InParanoid" id="A8N8Z2"/>
<evidence type="ECO:0000256" key="1">
    <source>
        <dbReference type="ARBA" id="ARBA00007920"/>
    </source>
</evidence>
<evidence type="ECO:0000313" key="5">
    <source>
        <dbReference type="Proteomes" id="UP000001861"/>
    </source>
</evidence>
<dbReference type="RefSeq" id="XP_001831320.2">
    <property type="nucleotide sequence ID" value="XM_001831268.2"/>
</dbReference>
<sequence>MADLLSSSSAATSSPVHLLVLIHGMWGHPGHLAELSRVAQETHSLPAADGTRLEVLLAETNREDSTYDGIDWGGERVAKEIYDKVSELEETGFNVVKLSVTGYSLGGLVARYVVGILMQQGFFDKVTPVNFNTIATPHIGLPRYPSWLSSVLSTLGPRLLSRTGEQFYCADKWSPNGRPLLVVMADPVSLFTRGSEDRIFYQALTKFQRLGIYANAVNDLTVPYVTAAIEYEDPFAEHETNGIEIIMDDEYDHVIRSHTLPDTPPAPPVKAVILSRNWFQGFKPRKPILPPALQLRFPLNILLYTMLPVLIPTVISIALVRFTLASHSSRARIKALEKESRSSPSSSSESQQQRLVHILAELEQQMEGTIADILDDPNPTPSYRPPVPKIRQGAHPILTPHQRKIVGWLNTLPMEKTLAFFPDVRNAHAMIISRDVKRFPAHRLGEKVIRHWANSLAF</sequence>
<accession>A8N8Z2</accession>
<dbReference type="AlphaFoldDB" id="A8N8Z2"/>
<evidence type="ECO:0000313" key="4">
    <source>
        <dbReference type="EMBL" id="EAU90483.2"/>
    </source>
</evidence>
<gene>
    <name evidence="4" type="ORF">CC1G_00867</name>
</gene>
<dbReference type="EMBL" id="AACS02000007">
    <property type="protein sequence ID" value="EAU90483.2"/>
    <property type="molecule type" value="Genomic_DNA"/>
</dbReference>
<protein>
    <submittedName>
        <fullName evidence="4">Lipid particle protein</fullName>
    </submittedName>
</protein>
<dbReference type="VEuPathDB" id="FungiDB:CC1G_00867"/>
<dbReference type="SUPFAM" id="SSF53474">
    <property type="entry name" value="alpha/beta-Hydrolases"/>
    <property type="match status" value="1"/>
</dbReference>
<dbReference type="OMA" id="VHGMWGN"/>